<organism evidence="1 2">
    <name type="scientific">Psophocarpus tetragonolobus</name>
    <name type="common">Winged bean</name>
    <name type="synonym">Dolichos tetragonolobus</name>
    <dbReference type="NCBI Taxonomy" id="3891"/>
    <lineage>
        <taxon>Eukaryota</taxon>
        <taxon>Viridiplantae</taxon>
        <taxon>Streptophyta</taxon>
        <taxon>Embryophyta</taxon>
        <taxon>Tracheophyta</taxon>
        <taxon>Spermatophyta</taxon>
        <taxon>Magnoliopsida</taxon>
        <taxon>eudicotyledons</taxon>
        <taxon>Gunneridae</taxon>
        <taxon>Pentapetalae</taxon>
        <taxon>rosids</taxon>
        <taxon>fabids</taxon>
        <taxon>Fabales</taxon>
        <taxon>Fabaceae</taxon>
        <taxon>Papilionoideae</taxon>
        <taxon>50 kb inversion clade</taxon>
        <taxon>NPAAA clade</taxon>
        <taxon>indigoferoid/millettioid clade</taxon>
        <taxon>Phaseoleae</taxon>
        <taxon>Psophocarpus</taxon>
    </lineage>
</organism>
<gene>
    <name evidence="1" type="ORF">VNO78_12004</name>
</gene>
<proteinExistence type="predicted"/>
<sequence>MKLHQRQSSSENEALARTFTALMASRQATPTRECSSFQRFVPSNSNNVLLRSNKSEQSYDLVVRCSQSVGCMLDINMHLFF</sequence>
<dbReference type="Proteomes" id="UP001386955">
    <property type="component" value="Unassembled WGS sequence"/>
</dbReference>
<dbReference type="AlphaFoldDB" id="A0AAN9XNW8"/>
<evidence type="ECO:0000313" key="2">
    <source>
        <dbReference type="Proteomes" id="UP001386955"/>
    </source>
</evidence>
<keyword evidence="2" id="KW-1185">Reference proteome</keyword>
<protein>
    <submittedName>
        <fullName evidence="1">Uncharacterized protein</fullName>
    </submittedName>
</protein>
<dbReference type="EMBL" id="JAYMYS010000003">
    <property type="protein sequence ID" value="KAK7400721.1"/>
    <property type="molecule type" value="Genomic_DNA"/>
</dbReference>
<reference evidence="1 2" key="1">
    <citation type="submission" date="2024-01" db="EMBL/GenBank/DDBJ databases">
        <title>The genomes of 5 underutilized Papilionoideae crops provide insights into root nodulation and disease resistanc.</title>
        <authorList>
            <person name="Jiang F."/>
        </authorList>
    </citation>
    <scope>NUCLEOTIDE SEQUENCE [LARGE SCALE GENOMIC DNA]</scope>
    <source>
        <strain evidence="1">DUOXIRENSHENG_FW03</strain>
        <tissue evidence="1">Leaves</tissue>
    </source>
</reference>
<accession>A0AAN9XNW8</accession>
<comment type="caution">
    <text evidence="1">The sequence shown here is derived from an EMBL/GenBank/DDBJ whole genome shotgun (WGS) entry which is preliminary data.</text>
</comment>
<evidence type="ECO:0000313" key="1">
    <source>
        <dbReference type="EMBL" id="KAK7400721.1"/>
    </source>
</evidence>
<name>A0AAN9XNW8_PSOTE</name>